<accession>A0A6C0F0S8</accession>
<reference evidence="2" key="1">
    <citation type="journal article" date="2020" name="Nature">
        <title>Giant virus diversity and host interactions through global metagenomics.</title>
        <authorList>
            <person name="Schulz F."/>
            <person name="Roux S."/>
            <person name="Paez-Espino D."/>
            <person name="Jungbluth S."/>
            <person name="Walsh D.A."/>
            <person name="Denef V.J."/>
            <person name="McMahon K.D."/>
            <person name="Konstantinidis K.T."/>
            <person name="Eloe-Fadrosh E.A."/>
            <person name="Kyrpides N.C."/>
            <person name="Woyke T."/>
        </authorList>
    </citation>
    <scope>NUCLEOTIDE SEQUENCE</scope>
    <source>
        <strain evidence="2">GVMAG-M-3300009180-1</strain>
    </source>
</reference>
<sequence>MVNCGNNTDCALVYSLYSDINDDLEKQNAKLTSELQNLNAVYSTDYQKSNYQNSYMDNYKFYNSILFGSYYFLVLIIAYITFNMEASRAIKALIMVGFIAYPFVINNLEILFYELLLYIYALAFGTVYMKPEL</sequence>
<keyword evidence="1" id="KW-0812">Transmembrane</keyword>
<evidence type="ECO:0000256" key="1">
    <source>
        <dbReference type="SAM" id="Phobius"/>
    </source>
</evidence>
<keyword evidence="1" id="KW-1133">Transmembrane helix</keyword>
<organism evidence="2">
    <name type="scientific">viral metagenome</name>
    <dbReference type="NCBI Taxonomy" id="1070528"/>
    <lineage>
        <taxon>unclassified sequences</taxon>
        <taxon>metagenomes</taxon>
        <taxon>organismal metagenomes</taxon>
    </lineage>
</organism>
<evidence type="ECO:0000313" key="2">
    <source>
        <dbReference type="EMBL" id="QHT35077.1"/>
    </source>
</evidence>
<keyword evidence="1" id="KW-0472">Membrane</keyword>
<dbReference type="AlphaFoldDB" id="A0A6C0F0S8"/>
<name>A0A6C0F0S8_9ZZZZ</name>
<feature type="transmembrane region" description="Helical" evidence="1">
    <location>
        <begin position="61"/>
        <end position="82"/>
    </location>
</feature>
<proteinExistence type="predicted"/>
<protein>
    <submittedName>
        <fullName evidence="2">Uncharacterized protein</fullName>
    </submittedName>
</protein>
<dbReference type="EMBL" id="MN739012">
    <property type="protein sequence ID" value="QHT35077.1"/>
    <property type="molecule type" value="Genomic_DNA"/>
</dbReference>